<evidence type="ECO:0000313" key="2">
    <source>
        <dbReference type="EMBL" id="EFH88041.1"/>
    </source>
</evidence>
<dbReference type="eggNOG" id="COG1305">
    <property type="taxonomic scope" value="Bacteria"/>
</dbReference>
<organism evidence="2 3">
    <name type="scientific">Ktedonobacter racemifer DSM 44963</name>
    <dbReference type="NCBI Taxonomy" id="485913"/>
    <lineage>
        <taxon>Bacteria</taxon>
        <taxon>Bacillati</taxon>
        <taxon>Chloroflexota</taxon>
        <taxon>Ktedonobacteria</taxon>
        <taxon>Ktedonobacterales</taxon>
        <taxon>Ktedonobacteraceae</taxon>
        <taxon>Ktedonobacter</taxon>
    </lineage>
</organism>
<keyword evidence="3" id="KW-1185">Reference proteome</keyword>
<evidence type="ECO:0000313" key="3">
    <source>
        <dbReference type="Proteomes" id="UP000004508"/>
    </source>
</evidence>
<evidence type="ECO:0000259" key="1">
    <source>
        <dbReference type="SMART" id="SM00460"/>
    </source>
</evidence>
<dbReference type="Proteomes" id="UP000004508">
    <property type="component" value="Unassembled WGS sequence"/>
</dbReference>
<dbReference type="AlphaFoldDB" id="D6TC05"/>
<dbReference type="SMART" id="SM00460">
    <property type="entry name" value="TGc"/>
    <property type="match status" value="1"/>
</dbReference>
<feature type="domain" description="Transglutaminase-like" evidence="1">
    <location>
        <begin position="90"/>
        <end position="154"/>
    </location>
</feature>
<dbReference type="OrthoDB" id="148799at2"/>
<proteinExistence type="predicted"/>
<dbReference type="InParanoid" id="D6TC05"/>
<reference evidence="2 3" key="1">
    <citation type="journal article" date="2011" name="Stand. Genomic Sci.">
        <title>Non-contiguous finished genome sequence and contextual data of the filamentous soil bacterium Ktedonobacter racemifer type strain (SOSP1-21).</title>
        <authorList>
            <person name="Chang Y.J."/>
            <person name="Land M."/>
            <person name="Hauser L."/>
            <person name="Chertkov O."/>
            <person name="Del Rio T.G."/>
            <person name="Nolan M."/>
            <person name="Copeland A."/>
            <person name="Tice H."/>
            <person name="Cheng J.F."/>
            <person name="Lucas S."/>
            <person name="Han C."/>
            <person name="Goodwin L."/>
            <person name="Pitluck S."/>
            <person name="Ivanova N."/>
            <person name="Ovchinikova G."/>
            <person name="Pati A."/>
            <person name="Chen A."/>
            <person name="Palaniappan K."/>
            <person name="Mavromatis K."/>
            <person name="Liolios K."/>
            <person name="Brettin T."/>
            <person name="Fiebig A."/>
            <person name="Rohde M."/>
            <person name="Abt B."/>
            <person name="Goker M."/>
            <person name="Detter J.C."/>
            <person name="Woyke T."/>
            <person name="Bristow J."/>
            <person name="Eisen J.A."/>
            <person name="Markowitz V."/>
            <person name="Hugenholtz P."/>
            <person name="Kyrpides N.C."/>
            <person name="Klenk H.P."/>
            <person name="Lapidus A."/>
        </authorList>
    </citation>
    <scope>NUCLEOTIDE SEQUENCE [LARGE SCALE GENOMIC DNA]</scope>
    <source>
        <strain evidence="3">DSM 44963</strain>
    </source>
</reference>
<dbReference type="InterPro" id="IPR002931">
    <property type="entry name" value="Transglutaminase-like"/>
</dbReference>
<dbReference type="RefSeq" id="WP_007903752.1">
    <property type="nucleotide sequence ID" value="NZ_ADVG01000001.1"/>
</dbReference>
<name>D6TC05_KTERA</name>
<dbReference type="STRING" id="485913.Krac_9414"/>
<dbReference type="SUPFAM" id="SSF54001">
    <property type="entry name" value="Cysteine proteinases"/>
    <property type="match status" value="1"/>
</dbReference>
<comment type="caution">
    <text evidence="2">The sequence shown here is derived from an EMBL/GenBank/DDBJ whole genome shotgun (WGS) entry which is preliminary data.</text>
</comment>
<dbReference type="EMBL" id="ADVG01000001">
    <property type="protein sequence ID" value="EFH88041.1"/>
    <property type="molecule type" value="Genomic_DNA"/>
</dbReference>
<accession>D6TC05</accession>
<protein>
    <submittedName>
        <fullName evidence="2">Transglutaminase domain protein</fullName>
    </submittedName>
</protein>
<dbReference type="Gene3D" id="3.10.620.30">
    <property type="match status" value="1"/>
</dbReference>
<sequence>MKDEILAFYRKQSPITQPGKYVAFYKDLPEGIEALCTIVQGLIIHYACGDLYGCQITAERERELDTRYVELMLARMLGLDARPLSEARKPQQRLVGCCRDFSVLLCSMLRYQGVPARVRMGFAGYISPWPGFFVDHVVVEYWHEGRWRMVDPQMDALLIKHNGIDFDVRDMPNGRFLTGGVAWWRCRIGEVKPEAFGIHPENQEIRGWWLVRDKVLQDLAALNKGEMLCWDAWGMMLRKEFSNEEAHLLDSIADLTENSDIAFAELKHCFTQNAYVRLDGHVCSSSPALGFHEVLLTL</sequence>
<dbReference type="InterPro" id="IPR038765">
    <property type="entry name" value="Papain-like_cys_pep_sf"/>
</dbReference>
<dbReference type="Pfam" id="PF01841">
    <property type="entry name" value="Transglut_core"/>
    <property type="match status" value="1"/>
</dbReference>
<gene>
    <name evidence="2" type="ORF">Krac_9414</name>
</gene>